<dbReference type="EMBL" id="DF977572">
    <property type="protein sequence ID" value="GAW27401.1"/>
    <property type="molecule type" value="Genomic_DNA"/>
</dbReference>
<evidence type="ECO:0000313" key="1">
    <source>
        <dbReference type="EMBL" id="GAW27401.1"/>
    </source>
</evidence>
<protein>
    <submittedName>
        <fullName evidence="1">Uncharacterized protein</fullName>
    </submittedName>
</protein>
<dbReference type="Proteomes" id="UP000054516">
    <property type="component" value="Unassembled WGS sequence"/>
</dbReference>
<evidence type="ECO:0000313" key="2">
    <source>
        <dbReference type="Proteomes" id="UP000054516"/>
    </source>
</evidence>
<reference evidence="1" key="1">
    <citation type="submission" date="2016-03" db="EMBL/GenBank/DDBJ databases">
        <title>Draft genome sequence of Rosellinia necatrix.</title>
        <authorList>
            <person name="Kanematsu S."/>
        </authorList>
    </citation>
    <scope>NUCLEOTIDE SEQUENCE [LARGE SCALE GENOMIC DNA]</scope>
    <source>
        <strain evidence="1">W97</strain>
    </source>
</reference>
<sequence>MDRELPRFINTGASLSLEAALDIWYYDHFQTMTQNLVAYVSRRLPDMIIFWQSTQEQNLHGAANAAAITAKLLDLQQNAATYLAIKTSFM</sequence>
<keyword evidence="2" id="KW-1185">Reference proteome</keyword>
<accession>A0A1S8ABD3</accession>
<gene>
    <name evidence="1" type="ORF">SAMD00023353_12700060</name>
</gene>
<proteinExistence type="predicted"/>
<name>A0A1S8ABD3_ROSNE</name>
<organism evidence="1">
    <name type="scientific">Rosellinia necatrix</name>
    <name type="common">White root-rot fungus</name>
    <dbReference type="NCBI Taxonomy" id="77044"/>
    <lineage>
        <taxon>Eukaryota</taxon>
        <taxon>Fungi</taxon>
        <taxon>Dikarya</taxon>
        <taxon>Ascomycota</taxon>
        <taxon>Pezizomycotina</taxon>
        <taxon>Sordariomycetes</taxon>
        <taxon>Xylariomycetidae</taxon>
        <taxon>Xylariales</taxon>
        <taxon>Xylariaceae</taxon>
        <taxon>Rosellinia</taxon>
    </lineage>
</organism>
<dbReference type="AlphaFoldDB" id="A0A1S8ABD3"/>